<reference evidence="2 3" key="1">
    <citation type="submission" date="2022-08" db="EMBL/GenBank/DDBJ databases">
        <title>Lysinibacillus sequencing.</title>
        <authorList>
            <person name="Dunlap C."/>
        </authorList>
    </citation>
    <scope>NUCLEOTIDE SEQUENCE [LARGE SCALE GENOMIC DNA]</scope>
    <source>
        <strain evidence="2 3">PB211</strain>
    </source>
</reference>
<evidence type="ECO:0000313" key="2">
    <source>
        <dbReference type="EMBL" id="MCS1396967.1"/>
    </source>
</evidence>
<dbReference type="Gene3D" id="2.170.15.10">
    <property type="entry name" value="Proaerolysin, chain A, domain 3"/>
    <property type="match status" value="1"/>
</dbReference>
<dbReference type="InterPro" id="IPR009208">
    <property type="entry name" value="Mtx2_tox"/>
</dbReference>
<evidence type="ECO:0000313" key="3">
    <source>
        <dbReference type="Proteomes" id="UP001525021"/>
    </source>
</evidence>
<organism evidence="2 3">
    <name type="scientific">Lysinibacillus pinottii</name>
    <dbReference type="NCBI Taxonomy" id="2973932"/>
    <lineage>
        <taxon>Bacteria</taxon>
        <taxon>Bacillati</taxon>
        <taxon>Bacillota</taxon>
        <taxon>Bacilli</taxon>
        <taxon>Bacillales</taxon>
        <taxon>Bacillaceae</taxon>
        <taxon>Lysinibacillus</taxon>
    </lineage>
</organism>
<evidence type="ECO:0000256" key="1">
    <source>
        <dbReference type="SAM" id="SignalP"/>
    </source>
</evidence>
<dbReference type="Proteomes" id="UP001525021">
    <property type="component" value="Unassembled WGS sequence"/>
</dbReference>
<dbReference type="RefSeq" id="WP_139015313.1">
    <property type="nucleotide sequence ID" value="NZ_JANTOO010000013.1"/>
</dbReference>
<name>A0ABT2DQ58_9BACI</name>
<keyword evidence="1" id="KW-0732">Signal</keyword>
<keyword evidence="3" id="KW-1185">Reference proteome</keyword>
<dbReference type="PIRSF" id="PIRSF026532">
    <property type="entry name" value="Mtx2_tox"/>
    <property type="match status" value="1"/>
</dbReference>
<dbReference type="InterPro" id="IPR004991">
    <property type="entry name" value="Aerolysin-like"/>
</dbReference>
<feature type="chain" id="PRO_5045367078" evidence="1">
    <location>
        <begin position="28"/>
        <end position="292"/>
    </location>
</feature>
<dbReference type="EMBL" id="JANTOO010000013">
    <property type="protein sequence ID" value="MCS1396967.1"/>
    <property type="molecule type" value="Genomic_DNA"/>
</dbReference>
<feature type="signal peptide" evidence="1">
    <location>
        <begin position="1"/>
        <end position="27"/>
    </location>
</feature>
<accession>A0ABT2DQ58</accession>
<dbReference type="SUPFAM" id="SSF56973">
    <property type="entry name" value="Aerolisin/ETX pore-forming domain"/>
    <property type="match status" value="1"/>
</dbReference>
<dbReference type="CDD" id="cd20223">
    <property type="entry name" value="PFM_epsilon-toxin-like"/>
    <property type="match status" value="1"/>
</dbReference>
<dbReference type="Pfam" id="PF03318">
    <property type="entry name" value="ETX_MTX2"/>
    <property type="match status" value="1"/>
</dbReference>
<gene>
    <name evidence="2" type="ORF">NXZ79_13105</name>
</gene>
<proteinExistence type="predicted"/>
<sequence>MKSTKLLFYVMIASFLFVNGSIYTAKATTIHENNHDIIKKQGVSIEDIDKKIDNMIASIPPLFGFLPYSRFPYIFGESVDVSGINIENTNVTSVVPLFIGSNTFENTTDRTMTFNTVSFSKSITDSTTTQTLNGFKTAFEASGKVGIPLVAEGQIKTTLEYNFSHTNSNTKSVTTTYTVPPQPIPVPPHTKTRTDVYLNQVSISGNVEIYADAITGIKAESSGTVISIGDGLNLASNTYGLIRSPQDPDRVRAIGSGKFNLIHGADFTAITYDITSGEASARIIDVKEISFK</sequence>
<protein>
    <submittedName>
        <fullName evidence="2">Epsilon-toxin family protein</fullName>
    </submittedName>
</protein>
<comment type="caution">
    <text evidence="2">The sequence shown here is derived from an EMBL/GenBank/DDBJ whole genome shotgun (WGS) entry which is preliminary data.</text>
</comment>